<evidence type="ECO:0000313" key="2">
    <source>
        <dbReference type="EMBL" id="RPB15277.1"/>
    </source>
</evidence>
<sequence>MNNALTIRGMRAACSGRNKYGRFGIKDRARWLLEHQERVLKVLIALLPITLLMCPLCGIRRIHIGQLMLIGHVEQPLRHHRSSLSLDLLEPPHYSSCSYHDRSRITGTLKPRNFMSSRLLFFWLVCWDLEPELWPIIEQHKTRLFGRGFVWSQGSHTPKKRGIW</sequence>
<keyword evidence="1" id="KW-0812">Transmembrane</keyword>
<keyword evidence="3" id="KW-1185">Reference proteome</keyword>
<dbReference type="Proteomes" id="UP000277580">
    <property type="component" value="Unassembled WGS sequence"/>
</dbReference>
<evidence type="ECO:0000256" key="1">
    <source>
        <dbReference type="SAM" id="Phobius"/>
    </source>
</evidence>
<gene>
    <name evidence="2" type="ORF">P167DRAFT_22401</name>
</gene>
<organism evidence="2 3">
    <name type="scientific">Morchella conica CCBAS932</name>
    <dbReference type="NCBI Taxonomy" id="1392247"/>
    <lineage>
        <taxon>Eukaryota</taxon>
        <taxon>Fungi</taxon>
        <taxon>Dikarya</taxon>
        <taxon>Ascomycota</taxon>
        <taxon>Pezizomycotina</taxon>
        <taxon>Pezizomycetes</taxon>
        <taxon>Pezizales</taxon>
        <taxon>Morchellaceae</taxon>
        <taxon>Morchella</taxon>
    </lineage>
</organism>
<accession>A0A3N4KXL7</accession>
<name>A0A3N4KXL7_9PEZI</name>
<keyword evidence="1" id="KW-1133">Transmembrane helix</keyword>
<protein>
    <submittedName>
        <fullName evidence="2">Uncharacterized protein</fullName>
    </submittedName>
</protein>
<dbReference type="EMBL" id="ML119114">
    <property type="protein sequence ID" value="RPB15277.1"/>
    <property type="molecule type" value="Genomic_DNA"/>
</dbReference>
<dbReference type="AlphaFoldDB" id="A0A3N4KXL7"/>
<reference evidence="2 3" key="1">
    <citation type="journal article" date="2018" name="Nat. Ecol. Evol.">
        <title>Pezizomycetes genomes reveal the molecular basis of ectomycorrhizal truffle lifestyle.</title>
        <authorList>
            <person name="Murat C."/>
            <person name="Payen T."/>
            <person name="Noel B."/>
            <person name="Kuo A."/>
            <person name="Morin E."/>
            <person name="Chen J."/>
            <person name="Kohler A."/>
            <person name="Krizsan K."/>
            <person name="Balestrini R."/>
            <person name="Da Silva C."/>
            <person name="Montanini B."/>
            <person name="Hainaut M."/>
            <person name="Levati E."/>
            <person name="Barry K.W."/>
            <person name="Belfiori B."/>
            <person name="Cichocki N."/>
            <person name="Clum A."/>
            <person name="Dockter R.B."/>
            <person name="Fauchery L."/>
            <person name="Guy J."/>
            <person name="Iotti M."/>
            <person name="Le Tacon F."/>
            <person name="Lindquist E.A."/>
            <person name="Lipzen A."/>
            <person name="Malagnac F."/>
            <person name="Mello A."/>
            <person name="Molinier V."/>
            <person name="Miyauchi S."/>
            <person name="Poulain J."/>
            <person name="Riccioni C."/>
            <person name="Rubini A."/>
            <person name="Sitrit Y."/>
            <person name="Splivallo R."/>
            <person name="Traeger S."/>
            <person name="Wang M."/>
            <person name="Zifcakova L."/>
            <person name="Wipf D."/>
            <person name="Zambonelli A."/>
            <person name="Paolocci F."/>
            <person name="Nowrousian M."/>
            <person name="Ottonello S."/>
            <person name="Baldrian P."/>
            <person name="Spatafora J.W."/>
            <person name="Henrissat B."/>
            <person name="Nagy L.G."/>
            <person name="Aury J.M."/>
            <person name="Wincker P."/>
            <person name="Grigoriev I.V."/>
            <person name="Bonfante P."/>
            <person name="Martin F.M."/>
        </authorList>
    </citation>
    <scope>NUCLEOTIDE SEQUENCE [LARGE SCALE GENOMIC DNA]</scope>
    <source>
        <strain evidence="2 3">CCBAS932</strain>
    </source>
</reference>
<keyword evidence="1" id="KW-0472">Membrane</keyword>
<evidence type="ECO:0000313" key="3">
    <source>
        <dbReference type="Proteomes" id="UP000277580"/>
    </source>
</evidence>
<dbReference type="InParanoid" id="A0A3N4KXL7"/>
<feature type="transmembrane region" description="Helical" evidence="1">
    <location>
        <begin position="39"/>
        <end position="59"/>
    </location>
</feature>
<proteinExistence type="predicted"/>